<evidence type="ECO:0000256" key="4">
    <source>
        <dbReference type="ARBA" id="ARBA00023014"/>
    </source>
</evidence>
<dbReference type="Gene3D" id="2.102.10.10">
    <property type="entry name" value="Rieske [2Fe-2S] iron-sulphur domain"/>
    <property type="match status" value="1"/>
</dbReference>
<dbReference type="SUPFAM" id="SSF47240">
    <property type="entry name" value="Ferritin-like"/>
    <property type="match status" value="1"/>
</dbReference>
<evidence type="ECO:0000256" key="2">
    <source>
        <dbReference type="ARBA" id="ARBA00022723"/>
    </source>
</evidence>
<gene>
    <name evidence="7" type="ORF">KP79_PYT22749</name>
</gene>
<evidence type="ECO:0000256" key="1">
    <source>
        <dbReference type="ARBA" id="ARBA00022714"/>
    </source>
</evidence>
<dbReference type="InterPro" id="IPR017941">
    <property type="entry name" value="Rieske_2Fe-2S"/>
</dbReference>
<feature type="domain" description="Rieske" evidence="6">
    <location>
        <begin position="22"/>
        <end position="122"/>
    </location>
</feature>
<dbReference type="Pfam" id="PF04305">
    <property type="entry name" value="DUF455"/>
    <property type="match status" value="1"/>
</dbReference>
<dbReference type="STRING" id="6573.A0A210PJE0"/>
<keyword evidence="8" id="KW-1185">Reference proteome</keyword>
<keyword evidence="1" id="KW-0001">2Fe-2S</keyword>
<dbReference type="PANTHER" id="PTHR42782:SF2">
    <property type="entry name" value="3-OXOACYL-[ACYL-CARRIER-PROTEIN] SYNTHASE-LIKE PROTEIN"/>
    <property type="match status" value="1"/>
</dbReference>
<accession>A0A210PJE0</accession>
<dbReference type="InterPro" id="IPR054716">
    <property type="entry name" value="Sol_Rieske_ferrdox_dom"/>
</dbReference>
<proteinExistence type="predicted"/>
<dbReference type="CDD" id="cd03467">
    <property type="entry name" value="Rieske"/>
    <property type="match status" value="1"/>
</dbReference>
<feature type="region of interest" description="Disordered" evidence="5">
    <location>
        <begin position="191"/>
        <end position="226"/>
    </location>
</feature>
<dbReference type="OrthoDB" id="426882at2759"/>
<dbReference type="GO" id="GO:0046872">
    <property type="term" value="F:metal ion binding"/>
    <property type="evidence" value="ECO:0007669"/>
    <property type="project" value="UniProtKB-KW"/>
</dbReference>
<dbReference type="CDD" id="cd00657">
    <property type="entry name" value="Ferritin_like"/>
    <property type="match status" value="1"/>
</dbReference>
<dbReference type="EMBL" id="NEDP02076551">
    <property type="protein sequence ID" value="OWF36608.1"/>
    <property type="molecule type" value="Genomic_DNA"/>
</dbReference>
<sequence>MESGFEKDLVDALKSVVNGSNWQCLGEVDQLKTLKCRRVYTEEGDDLVLINVLDGKQFFVLDASCPHEGGPLDEGDIEDIDGRWVVLCPWHSYDYDLKTGQSSSGLVQDTYPVEVVEGKVYIYTDKSLSLQPRNTSQVTTDPAVISSTEVKENDNSLTYWAVKVLQTADPEDKARLTLKIGELWRSGEVTVIGNHSPPDQPSRDPQLNVVAPGKEKKRGKGGTQSSRISNLHSLANIEQWAIDLAWDIVARFTRLSCGGHSETDHTLDASGQQLPKEFLDDFIQVACDEAKHFLLLSNRLKDLDSHFGALTVHNGLWESARETEDCLLARLAVVHMVHEARGLDVQPKTLAKFASQKDEKSVDVLKVIYTDEITHVAAGLRWFTYVCQHHNPPLDCIPTFHDMVKKHFRGYLKPPFNTEGRGTAGMGPEWYLPLIKPQS</sequence>
<dbReference type="AlphaFoldDB" id="A0A210PJE0"/>
<evidence type="ECO:0000259" key="6">
    <source>
        <dbReference type="PROSITE" id="PS51296"/>
    </source>
</evidence>
<dbReference type="InterPro" id="IPR036922">
    <property type="entry name" value="Rieske_2Fe-2S_sf"/>
</dbReference>
<name>A0A210PJE0_MIZYE</name>
<evidence type="ECO:0000313" key="8">
    <source>
        <dbReference type="Proteomes" id="UP000242188"/>
    </source>
</evidence>
<comment type="caution">
    <text evidence="7">The sequence shown here is derived from an EMBL/GenBank/DDBJ whole genome shotgun (WGS) entry which is preliminary data.</text>
</comment>
<reference evidence="7 8" key="1">
    <citation type="journal article" date="2017" name="Nat. Ecol. Evol.">
        <title>Scallop genome provides insights into evolution of bilaterian karyotype and development.</title>
        <authorList>
            <person name="Wang S."/>
            <person name="Zhang J."/>
            <person name="Jiao W."/>
            <person name="Li J."/>
            <person name="Xun X."/>
            <person name="Sun Y."/>
            <person name="Guo X."/>
            <person name="Huan P."/>
            <person name="Dong B."/>
            <person name="Zhang L."/>
            <person name="Hu X."/>
            <person name="Sun X."/>
            <person name="Wang J."/>
            <person name="Zhao C."/>
            <person name="Wang Y."/>
            <person name="Wang D."/>
            <person name="Huang X."/>
            <person name="Wang R."/>
            <person name="Lv J."/>
            <person name="Li Y."/>
            <person name="Zhang Z."/>
            <person name="Liu B."/>
            <person name="Lu W."/>
            <person name="Hui Y."/>
            <person name="Liang J."/>
            <person name="Zhou Z."/>
            <person name="Hou R."/>
            <person name="Li X."/>
            <person name="Liu Y."/>
            <person name="Li H."/>
            <person name="Ning X."/>
            <person name="Lin Y."/>
            <person name="Zhao L."/>
            <person name="Xing Q."/>
            <person name="Dou J."/>
            <person name="Li Y."/>
            <person name="Mao J."/>
            <person name="Guo H."/>
            <person name="Dou H."/>
            <person name="Li T."/>
            <person name="Mu C."/>
            <person name="Jiang W."/>
            <person name="Fu Q."/>
            <person name="Fu X."/>
            <person name="Miao Y."/>
            <person name="Liu J."/>
            <person name="Yu Q."/>
            <person name="Li R."/>
            <person name="Liao H."/>
            <person name="Li X."/>
            <person name="Kong Y."/>
            <person name="Jiang Z."/>
            <person name="Chourrout D."/>
            <person name="Li R."/>
            <person name="Bao Z."/>
        </authorList>
    </citation>
    <scope>NUCLEOTIDE SEQUENCE [LARGE SCALE GENOMIC DNA]</scope>
    <source>
        <strain evidence="7 8">PY_sf001</strain>
    </source>
</reference>
<dbReference type="Proteomes" id="UP000242188">
    <property type="component" value="Unassembled WGS sequence"/>
</dbReference>
<keyword evidence="4" id="KW-0411">Iron-sulfur</keyword>
<evidence type="ECO:0000313" key="7">
    <source>
        <dbReference type="EMBL" id="OWF36608.1"/>
    </source>
</evidence>
<dbReference type="GO" id="GO:0051537">
    <property type="term" value="F:2 iron, 2 sulfur cluster binding"/>
    <property type="evidence" value="ECO:0007669"/>
    <property type="project" value="UniProtKB-KW"/>
</dbReference>
<keyword evidence="2" id="KW-0479">Metal-binding</keyword>
<organism evidence="7 8">
    <name type="scientific">Mizuhopecten yessoensis</name>
    <name type="common">Japanese scallop</name>
    <name type="synonym">Patinopecten yessoensis</name>
    <dbReference type="NCBI Taxonomy" id="6573"/>
    <lineage>
        <taxon>Eukaryota</taxon>
        <taxon>Metazoa</taxon>
        <taxon>Spiralia</taxon>
        <taxon>Lophotrochozoa</taxon>
        <taxon>Mollusca</taxon>
        <taxon>Bivalvia</taxon>
        <taxon>Autobranchia</taxon>
        <taxon>Pteriomorphia</taxon>
        <taxon>Pectinida</taxon>
        <taxon>Pectinoidea</taxon>
        <taxon>Pectinidae</taxon>
        <taxon>Mizuhopecten</taxon>
    </lineage>
</organism>
<dbReference type="PROSITE" id="PS51296">
    <property type="entry name" value="RIESKE"/>
    <property type="match status" value="1"/>
</dbReference>
<dbReference type="InterPro" id="IPR009078">
    <property type="entry name" value="Ferritin-like_SF"/>
</dbReference>
<dbReference type="Pfam" id="PF22543">
    <property type="entry name" value="Rieske_4"/>
    <property type="match status" value="1"/>
</dbReference>
<dbReference type="PANTHER" id="PTHR42782">
    <property type="entry name" value="SI:CH73-314G15.3"/>
    <property type="match status" value="1"/>
</dbReference>
<protein>
    <recommendedName>
        <fullName evidence="6">Rieske domain-containing protein</fullName>
    </recommendedName>
</protein>
<evidence type="ECO:0000256" key="5">
    <source>
        <dbReference type="SAM" id="MobiDB-lite"/>
    </source>
</evidence>
<dbReference type="SUPFAM" id="SSF50022">
    <property type="entry name" value="ISP domain"/>
    <property type="match status" value="1"/>
</dbReference>
<dbReference type="InterPro" id="IPR007402">
    <property type="entry name" value="DUF455"/>
</dbReference>
<keyword evidence="3" id="KW-0408">Iron</keyword>
<evidence type="ECO:0000256" key="3">
    <source>
        <dbReference type="ARBA" id="ARBA00023004"/>
    </source>
</evidence>